<reference evidence="2" key="1">
    <citation type="submission" date="2016-10" db="EMBL/GenBank/DDBJ databases">
        <title>Comparative genomics uncovers the prolific and rare metabolic potential of the cyanobacterial genus Moorea.</title>
        <authorList>
            <person name="Leao T."/>
            <person name="Castelao G."/>
            <person name="Korobeynikov A."/>
            <person name="Monroe E.A."/>
            <person name="Podell S."/>
            <person name="Glukhov E."/>
            <person name="Allen E."/>
            <person name="Gerwick W.H."/>
            <person name="Gerwick L."/>
        </authorList>
    </citation>
    <scope>NUCLEOTIDE SEQUENCE [LARGE SCALE GENOMIC DNA]</scope>
    <source>
        <strain evidence="2">JHB</strain>
    </source>
</reference>
<dbReference type="Proteomes" id="UP000176944">
    <property type="component" value="Chromosome"/>
</dbReference>
<evidence type="ECO:0000313" key="1">
    <source>
        <dbReference type="EMBL" id="AOY79268.1"/>
    </source>
</evidence>
<protein>
    <submittedName>
        <fullName evidence="1">Uncharacterized protein</fullName>
    </submittedName>
</protein>
<sequence>MYHMSLAFTHEGAIDNVQIFCISDMLPAYFFGHWHATLPLNLDRDNGFQNMAQAQGRAG</sequence>
<proteinExistence type="predicted"/>
<evidence type="ECO:0000313" key="2">
    <source>
        <dbReference type="Proteomes" id="UP000176944"/>
    </source>
</evidence>
<dbReference type="AlphaFoldDB" id="A0A1D9FV62"/>
<accession>A0A1D9FV62</accession>
<organism evidence="1 2">
    <name type="scientific">Moorena producens (strain JHB)</name>
    <dbReference type="NCBI Taxonomy" id="1454205"/>
    <lineage>
        <taxon>Bacteria</taxon>
        <taxon>Bacillati</taxon>
        <taxon>Cyanobacteriota</taxon>
        <taxon>Cyanophyceae</taxon>
        <taxon>Coleofasciculales</taxon>
        <taxon>Coleofasciculaceae</taxon>
        <taxon>Moorena</taxon>
    </lineage>
</organism>
<gene>
    <name evidence="1" type="ORF">BJP36_04380</name>
</gene>
<dbReference type="EMBL" id="CP017708">
    <property type="protein sequence ID" value="AOY79268.1"/>
    <property type="molecule type" value="Genomic_DNA"/>
</dbReference>
<name>A0A1D9FV62_MOOP1</name>